<keyword evidence="2" id="KW-1185">Reference proteome</keyword>
<sequence length="66" mass="7560">MNQISYLLLFNSLCSYEMSNLVRLFMDKSKYTGPTYSSACNLRIIERESPSISTSLSPRYNPRLSA</sequence>
<dbReference type="Gramene" id="KJB64947">
    <property type="protein sequence ID" value="KJB64947"/>
    <property type="gene ID" value="B456_010G073000"/>
</dbReference>
<evidence type="ECO:0000313" key="2">
    <source>
        <dbReference type="Proteomes" id="UP000032304"/>
    </source>
</evidence>
<reference evidence="1 2" key="1">
    <citation type="journal article" date="2012" name="Nature">
        <title>Repeated polyploidization of Gossypium genomes and the evolution of spinnable cotton fibres.</title>
        <authorList>
            <person name="Paterson A.H."/>
            <person name="Wendel J.F."/>
            <person name="Gundlach H."/>
            <person name="Guo H."/>
            <person name="Jenkins J."/>
            <person name="Jin D."/>
            <person name="Llewellyn D."/>
            <person name="Showmaker K.C."/>
            <person name="Shu S."/>
            <person name="Udall J."/>
            <person name="Yoo M.J."/>
            <person name="Byers R."/>
            <person name="Chen W."/>
            <person name="Doron-Faigenboim A."/>
            <person name="Duke M.V."/>
            <person name="Gong L."/>
            <person name="Grimwood J."/>
            <person name="Grover C."/>
            <person name="Grupp K."/>
            <person name="Hu G."/>
            <person name="Lee T.H."/>
            <person name="Li J."/>
            <person name="Lin L."/>
            <person name="Liu T."/>
            <person name="Marler B.S."/>
            <person name="Page J.T."/>
            <person name="Roberts A.W."/>
            <person name="Romanel E."/>
            <person name="Sanders W.S."/>
            <person name="Szadkowski E."/>
            <person name="Tan X."/>
            <person name="Tang H."/>
            <person name="Xu C."/>
            <person name="Wang J."/>
            <person name="Wang Z."/>
            <person name="Zhang D."/>
            <person name="Zhang L."/>
            <person name="Ashrafi H."/>
            <person name="Bedon F."/>
            <person name="Bowers J.E."/>
            <person name="Brubaker C.L."/>
            <person name="Chee P.W."/>
            <person name="Das S."/>
            <person name="Gingle A.R."/>
            <person name="Haigler C.H."/>
            <person name="Harker D."/>
            <person name="Hoffmann L.V."/>
            <person name="Hovav R."/>
            <person name="Jones D.C."/>
            <person name="Lemke C."/>
            <person name="Mansoor S."/>
            <person name="ur Rahman M."/>
            <person name="Rainville L.N."/>
            <person name="Rambani A."/>
            <person name="Reddy U.K."/>
            <person name="Rong J.K."/>
            <person name="Saranga Y."/>
            <person name="Scheffler B.E."/>
            <person name="Scheffler J.A."/>
            <person name="Stelly D.M."/>
            <person name="Triplett B.A."/>
            <person name="Van Deynze A."/>
            <person name="Vaslin M.F."/>
            <person name="Waghmare V.N."/>
            <person name="Walford S.A."/>
            <person name="Wright R.J."/>
            <person name="Zaki E.A."/>
            <person name="Zhang T."/>
            <person name="Dennis E.S."/>
            <person name="Mayer K.F."/>
            <person name="Peterson D.G."/>
            <person name="Rokhsar D.S."/>
            <person name="Wang X."/>
            <person name="Schmutz J."/>
        </authorList>
    </citation>
    <scope>NUCLEOTIDE SEQUENCE [LARGE SCALE GENOMIC DNA]</scope>
</reference>
<dbReference type="Proteomes" id="UP000032304">
    <property type="component" value="Chromosome 10"/>
</dbReference>
<protein>
    <submittedName>
        <fullName evidence="1">Uncharacterized protein</fullName>
    </submittedName>
</protein>
<dbReference type="EMBL" id="CM001749">
    <property type="protein sequence ID" value="KJB64947.1"/>
    <property type="molecule type" value="Genomic_DNA"/>
</dbReference>
<accession>A0A0D2R3K2</accession>
<organism evidence="1 2">
    <name type="scientific">Gossypium raimondii</name>
    <name type="common">Peruvian cotton</name>
    <name type="synonym">Gossypium klotzschianum subsp. raimondii</name>
    <dbReference type="NCBI Taxonomy" id="29730"/>
    <lineage>
        <taxon>Eukaryota</taxon>
        <taxon>Viridiplantae</taxon>
        <taxon>Streptophyta</taxon>
        <taxon>Embryophyta</taxon>
        <taxon>Tracheophyta</taxon>
        <taxon>Spermatophyta</taxon>
        <taxon>Magnoliopsida</taxon>
        <taxon>eudicotyledons</taxon>
        <taxon>Gunneridae</taxon>
        <taxon>Pentapetalae</taxon>
        <taxon>rosids</taxon>
        <taxon>malvids</taxon>
        <taxon>Malvales</taxon>
        <taxon>Malvaceae</taxon>
        <taxon>Malvoideae</taxon>
        <taxon>Gossypium</taxon>
    </lineage>
</organism>
<name>A0A0D2R3K2_GOSRA</name>
<dbReference type="AlphaFoldDB" id="A0A0D2R3K2"/>
<proteinExistence type="predicted"/>
<evidence type="ECO:0000313" key="1">
    <source>
        <dbReference type="EMBL" id="KJB64947.1"/>
    </source>
</evidence>
<gene>
    <name evidence="1" type="ORF">B456_010G073000</name>
</gene>